<proteinExistence type="predicted"/>
<dbReference type="RefSeq" id="WP_328954577.1">
    <property type="nucleotide sequence ID" value="NZ_CP108110.1"/>
</dbReference>
<protein>
    <submittedName>
        <fullName evidence="2">Uncharacterized protein</fullName>
    </submittedName>
</protein>
<dbReference type="Proteomes" id="UP001432222">
    <property type="component" value="Chromosome"/>
</dbReference>
<sequence length="65" mass="6696">MPVASMADIPGGQGPEVEPQAPPVPASADPPMTYPMAATPTTAPPRPAQTIGRLAPRRSMNPPPR</sequence>
<feature type="region of interest" description="Disordered" evidence="1">
    <location>
        <begin position="1"/>
        <end position="65"/>
    </location>
</feature>
<name>A0ABZ1TYF0_9ACTN</name>
<feature type="compositionally biased region" description="Low complexity" evidence="1">
    <location>
        <begin position="29"/>
        <end position="41"/>
    </location>
</feature>
<accession>A0ABZ1TYF0</accession>
<evidence type="ECO:0000256" key="1">
    <source>
        <dbReference type="SAM" id="MobiDB-lite"/>
    </source>
</evidence>
<reference evidence="2" key="1">
    <citation type="submission" date="2022-10" db="EMBL/GenBank/DDBJ databases">
        <title>The complete genomes of actinobacterial strains from the NBC collection.</title>
        <authorList>
            <person name="Joergensen T.S."/>
            <person name="Alvarez Arevalo M."/>
            <person name="Sterndorff E.B."/>
            <person name="Faurdal D."/>
            <person name="Vuksanovic O."/>
            <person name="Mourched A.-S."/>
            <person name="Charusanti P."/>
            <person name="Shaw S."/>
            <person name="Blin K."/>
            <person name="Weber T."/>
        </authorList>
    </citation>
    <scope>NUCLEOTIDE SEQUENCE</scope>
    <source>
        <strain evidence="2">NBC_00222</strain>
    </source>
</reference>
<evidence type="ECO:0000313" key="2">
    <source>
        <dbReference type="EMBL" id="WUQ83559.1"/>
    </source>
</evidence>
<keyword evidence="3" id="KW-1185">Reference proteome</keyword>
<dbReference type="EMBL" id="CP108110">
    <property type="protein sequence ID" value="WUQ83559.1"/>
    <property type="molecule type" value="Genomic_DNA"/>
</dbReference>
<gene>
    <name evidence="2" type="ORF">OHA16_11650</name>
</gene>
<organism evidence="2 3">
    <name type="scientific">Kitasatospora purpeofusca</name>
    <dbReference type="NCBI Taxonomy" id="67352"/>
    <lineage>
        <taxon>Bacteria</taxon>
        <taxon>Bacillati</taxon>
        <taxon>Actinomycetota</taxon>
        <taxon>Actinomycetes</taxon>
        <taxon>Kitasatosporales</taxon>
        <taxon>Streptomycetaceae</taxon>
        <taxon>Kitasatospora</taxon>
    </lineage>
</organism>
<evidence type="ECO:0000313" key="3">
    <source>
        <dbReference type="Proteomes" id="UP001432222"/>
    </source>
</evidence>